<reference evidence="4 5" key="1">
    <citation type="submission" date="2016-10" db="EMBL/GenBank/DDBJ databases">
        <authorList>
            <person name="de Groot N.N."/>
        </authorList>
    </citation>
    <scope>NUCLEOTIDE SEQUENCE [LARGE SCALE GENOMIC DNA]</scope>
    <source>
        <strain evidence="4 5">DSM 29316</strain>
    </source>
</reference>
<dbReference type="Pfam" id="PF00990">
    <property type="entry name" value="GGDEF"/>
    <property type="match status" value="1"/>
</dbReference>
<dbReference type="OrthoDB" id="9814202at2"/>
<keyword evidence="1" id="KW-0812">Transmembrane</keyword>
<dbReference type="CDD" id="cd01948">
    <property type="entry name" value="EAL"/>
    <property type="match status" value="1"/>
</dbReference>
<dbReference type="PROSITE" id="PS50883">
    <property type="entry name" value="EAL"/>
    <property type="match status" value="1"/>
</dbReference>
<accession>A0A1I0WFP8</accession>
<evidence type="ECO:0000259" key="2">
    <source>
        <dbReference type="PROSITE" id="PS50883"/>
    </source>
</evidence>
<feature type="transmembrane region" description="Helical" evidence="1">
    <location>
        <begin position="144"/>
        <end position="161"/>
    </location>
</feature>
<dbReference type="SUPFAM" id="SSF55073">
    <property type="entry name" value="Nucleotide cyclase"/>
    <property type="match status" value="1"/>
</dbReference>
<dbReference type="SUPFAM" id="SSF141868">
    <property type="entry name" value="EAL domain-like"/>
    <property type="match status" value="1"/>
</dbReference>
<name>A0A1I0WFP8_9RHOB</name>
<proteinExistence type="predicted"/>
<feature type="transmembrane region" description="Helical" evidence="1">
    <location>
        <begin position="214"/>
        <end position="236"/>
    </location>
</feature>
<feature type="transmembrane region" description="Helical" evidence="1">
    <location>
        <begin position="47"/>
        <end position="71"/>
    </location>
</feature>
<dbReference type="Gene3D" id="3.30.70.270">
    <property type="match status" value="1"/>
</dbReference>
<keyword evidence="5" id="KW-1185">Reference proteome</keyword>
<dbReference type="PANTHER" id="PTHR33121:SF79">
    <property type="entry name" value="CYCLIC DI-GMP PHOSPHODIESTERASE PDED-RELATED"/>
    <property type="match status" value="1"/>
</dbReference>
<protein>
    <submittedName>
        <fullName evidence="4">EAL domain, c-di-GMP-specific phosphodiesterase class I (Or its enzymatically inactive variant)</fullName>
    </submittedName>
</protein>
<feature type="transmembrane region" description="Helical" evidence="1">
    <location>
        <begin position="83"/>
        <end position="102"/>
    </location>
</feature>
<evidence type="ECO:0000313" key="4">
    <source>
        <dbReference type="EMBL" id="SFA87038.1"/>
    </source>
</evidence>
<dbReference type="EMBL" id="FOJU01000002">
    <property type="protein sequence ID" value="SFA87038.1"/>
    <property type="molecule type" value="Genomic_DNA"/>
</dbReference>
<dbReference type="PROSITE" id="PS50924">
    <property type="entry name" value="MHYT"/>
    <property type="match status" value="1"/>
</dbReference>
<dbReference type="InterPro" id="IPR000160">
    <property type="entry name" value="GGDEF_dom"/>
</dbReference>
<sequence length="685" mass="75726">MQIAWELVSAHDPVLVVLALAVGVLAARTSLPIFARARESVRSTAFYWIWLAGLVTGGSVWSVHFLAMIGYTPELVTGYEPAPTFLSFLISISGFCVSAAVLREHRLRRPHLVAGLVQVGTVATMHYVGMTGLIMEHGMMHNRGIVALTIVLATIPALVFASGFDRRDSNLAMWGRAACFAVSVGIVHFGGMASMMTDMCIASPIPVRFMGREMLPEFVMILTGLILSMGIAGTFMDKRSAELFALRNDTILLTDPETNCLSRAGMMHEMRTRDERNEKILLIGLSLRGYEEARSTVGPRTTRQWLQTLGEVLAQTLGEDCAVGYGQGGCFYLILKVDSNEASFAQEAVRTLVRSLSPVEFMHRDRIYRFEIVLGVVTNPLGVADTEVAMLHADFALDQAMSQRLGDVYFFDASAHSEKRERDTLALDLRVAMELGQMDLHYQPQIRINSDGTPQVIGFEALARWGHPEHGMISPGVFIPLAEETGMLSRLGEWALRRACSDFVGWGEDLHVAVNVDSSQLTDPGFPSLLRRILRETKIGANRLELEVTETGIIHDKATAKRVIEEIHALGVRVSLDDYGTGHNTLEVFFEFDFDKIKLDQTFVRGLETMPRARYVIRGVASLARQTGQTLLAEGVETAAQRDFLAKEGYAEMQGFLFQRPLPLPRLRELYAAGTLIQESGVRAA</sequence>
<dbReference type="GO" id="GO:0016020">
    <property type="term" value="C:membrane"/>
    <property type="evidence" value="ECO:0007669"/>
    <property type="project" value="UniProtKB-UniRule"/>
</dbReference>
<dbReference type="STRING" id="871651.SAMN05421688_1343"/>
<dbReference type="Pfam" id="PF00563">
    <property type="entry name" value="EAL"/>
    <property type="match status" value="1"/>
</dbReference>
<dbReference type="Proteomes" id="UP000198796">
    <property type="component" value="Unassembled WGS sequence"/>
</dbReference>
<dbReference type="InterPro" id="IPR005330">
    <property type="entry name" value="MHYT_dom"/>
</dbReference>
<dbReference type="InterPro" id="IPR029787">
    <property type="entry name" value="Nucleotide_cyclase"/>
</dbReference>
<feature type="domain" description="MHYT" evidence="3">
    <location>
        <begin position="11"/>
        <end position="198"/>
    </location>
</feature>
<dbReference type="PANTHER" id="PTHR33121">
    <property type="entry name" value="CYCLIC DI-GMP PHOSPHODIESTERASE PDEF"/>
    <property type="match status" value="1"/>
</dbReference>
<organism evidence="4 5">
    <name type="scientific">Poseidonocella pacifica</name>
    <dbReference type="NCBI Taxonomy" id="871651"/>
    <lineage>
        <taxon>Bacteria</taxon>
        <taxon>Pseudomonadati</taxon>
        <taxon>Pseudomonadota</taxon>
        <taxon>Alphaproteobacteria</taxon>
        <taxon>Rhodobacterales</taxon>
        <taxon>Roseobacteraceae</taxon>
        <taxon>Poseidonocella</taxon>
    </lineage>
</organism>
<dbReference type="RefSeq" id="WP_092062104.1">
    <property type="nucleotide sequence ID" value="NZ_FOJU01000002.1"/>
</dbReference>
<evidence type="ECO:0000259" key="3">
    <source>
        <dbReference type="PROSITE" id="PS50924"/>
    </source>
</evidence>
<dbReference type="Pfam" id="PF03707">
    <property type="entry name" value="MHYT"/>
    <property type="match status" value="1"/>
</dbReference>
<keyword evidence="1" id="KW-0472">Membrane</keyword>
<dbReference type="GO" id="GO:0071111">
    <property type="term" value="F:cyclic-guanylate-specific phosphodiesterase activity"/>
    <property type="evidence" value="ECO:0007669"/>
    <property type="project" value="InterPro"/>
</dbReference>
<dbReference type="Gene3D" id="3.20.20.450">
    <property type="entry name" value="EAL domain"/>
    <property type="match status" value="1"/>
</dbReference>
<dbReference type="InterPro" id="IPR035919">
    <property type="entry name" value="EAL_sf"/>
</dbReference>
<dbReference type="InterPro" id="IPR001633">
    <property type="entry name" value="EAL_dom"/>
</dbReference>
<dbReference type="AlphaFoldDB" id="A0A1I0WFP8"/>
<feature type="transmembrane region" description="Helical" evidence="1">
    <location>
        <begin position="14"/>
        <end position="35"/>
    </location>
</feature>
<feature type="domain" description="EAL" evidence="2">
    <location>
        <begin position="422"/>
        <end position="675"/>
    </location>
</feature>
<dbReference type="SMART" id="SM00052">
    <property type="entry name" value="EAL"/>
    <property type="match status" value="1"/>
</dbReference>
<evidence type="ECO:0000256" key="1">
    <source>
        <dbReference type="PROSITE-ProRule" id="PRU00244"/>
    </source>
</evidence>
<dbReference type="InterPro" id="IPR050706">
    <property type="entry name" value="Cyclic-di-GMP_PDE-like"/>
</dbReference>
<evidence type="ECO:0000313" key="5">
    <source>
        <dbReference type="Proteomes" id="UP000198796"/>
    </source>
</evidence>
<keyword evidence="1" id="KW-1133">Transmembrane helix</keyword>
<gene>
    <name evidence="4" type="ORF">SAMN05421688_1343</name>
</gene>
<feature type="transmembrane region" description="Helical" evidence="1">
    <location>
        <begin position="173"/>
        <end position="193"/>
    </location>
</feature>
<dbReference type="InterPro" id="IPR043128">
    <property type="entry name" value="Rev_trsase/Diguanyl_cyclase"/>
</dbReference>